<dbReference type="Proteomes" id="UP000016666">
    <property type="component" value="Unassembled WGS sequence"/>
</dbReference>
<dbReference type="GO" id="GO:0033962">
    <property type="term" value="P:P-body assembly"/>
    <property type="evidence" value="ECO:0007669"/>
    <property type="project" value="TreeGrafter"/>
</dbReference>
<protein>
    <submittedName>
        <fullName evidence="1">PAT1 homolog 2</fullName>
    </submittedName>
</protein>
<evidence type="ECO:0000313" key="1">
    <source>
        <dbReference type="Ensembl" id="ENSAPLP00000003473.2"/>
    </source>
</evidence>
<dbReference type="Ensembl" id="ENSAPLT00000004074.2">
    <property type="protein sequence ID" value="ENSAPLP00000003473.2"/>
    <property type="gene ID" value="ENSAPLG00000003980.2"/>
</dbReference>
<dbReference type="AlphaFoldDB" id="U3I8A2"/>
<evidence type="ECO:0000313" key="2">
    <source>
        <dbReference type="Proteomes" id="UP000016666"/>
    </source>
</evidence>
<dbReference type="HOGENOM" id="CLU_009778_1_0_1"/>
<keyword evidence="2" id="KW-1185">Reference proteome</keyword>
<organism evidence="1 2">
    <name type="scientific">Anas platyrhynchos platyrhynchos</name>
    <name type="common">Northern mallard</name>
    <dbReference type="NCBI Taxonomy" id="8840"/>
    <lineage>
        <taxon>Eukaryota</taxon>
        <taxon>Metazoa</taxon>
        <taxon>Chordata</taxon>
        <taxon>Craniata</taxon>
        <taxon>Vertebrata</taxon>
        <taxon>Euteleostomi</taxon>
        <taxon>Archelosauria</taxon>
        <taxon>Archosauria</taxon>
        <taxon>Dinosauria</taxon>
        <taxon>Saurischia</taxon>
        <taxon>Theropoda</taxon>
        <taxon>Coelurosauria</taxon>
        <taxon>Aves</taxon>
        <taxon>Neognathae</taxon>
        <taxon>Galloanserae</taxon>
        <taxon>Anseriformes</taxon>
        <taxon>Anatidae</taxon>
        <taxon>Anatinae</taxon>
        <taxon>Anas</taxon>
    </lineage>
</organism>
<dbReference type="GO" id="GO:0000932">
    <property type="term" value="C:P-body"/>
    <property type="evidence" value="ECO:0007669"/>
    <property type="project" value="TreeGrafter"/>
</dbReference>
<dbReference type="PANTHER" id="PTHR21551:SF3">
    <property type="entry name" value="PROTEIN PAT1 HOMOLOG 2"/>
    <property type="match status" value="1"/>
</dbReference>
<name>U3I8A2_ANAPP</name>
<dbReference type="OMA" id="WSQKPDP"/>
<reference evidence="1" key="2">
    <citation type="submission" date="2025-08" db="UniProtKB">
        <authorList>
            <consortium name="Ensembl"/>
        </authorList>
    </citation>
    <scope>IDENTIFICATION</scope>
</reference>
<reference evidence="2" key="1">
    <citation type="submission" date="2017-10" db="EMBL/GenBank/DDBJ databases">
        <title>A new Pekin duck reference genome.</title>
        <authorList>
            <person name="Hou Z.-C."/>
            <person name="Zhou Z.-K."/>
            <person name="Zhu F."/>
            <person name="Hou S.-S."/>
        </authorList>
    </citation>
    <scope>NUCLEOTIDE SEQUENCE [LARGE SCALE GENOMIC DNA]</scope>
</reference>
<sequence>MIQLQSENMDDDYYYQTYYHRLERKQAEEELTGGRNKQEPPKLVTPFIQKVETYNSVVRIAGSLGQVAVSTCYSPRRAIDAVHHALVEEAAGSHRLRALHRIERMMLVPHPDGQRGFRSLRVRANRAFVPREAEDEFLQVLCVRKGKKLTARLLPHLASEQAEKILLTITHHLPFLMKKDALDEASTSSWGRGLLGCIPSLMTFSRLIQVLQEITRPLPESDEFPLAMALKNQFGITLLYSLLSRGEGLLSSETPLEPHGRDFETWTDTVFLVARELSQVPKASLVEPLFLPSNLLSLFCRYLDKQTVHHLEAKME</sequence>
<dbReference type="PANTHER" id="PTHR21551">
    <property type="entry name" value="TOPOISOMERASE II-ASSOCIATED PROTEIN PAT1"/>
    <property type="match status" value="1"/>
</dbReference>
<proteinExistence type="predicted"/>
<reference evidence="1" key="3">
    <citation type="submission" date="2025-09" db="UniProtKB">
        <authorList>
            <consortium name="Ensembl"/>
        </authorList>
    </citation>
    <scope>IDENTIFICATION</scope>
</reference>
<dbReference type="GO" id="GO:0003723">
    <property type="term" value="F:RNA binding"/>
    <property type="evidence" value="ECO:0007669"/>
    <property type="project" value="TreeGrafter"/>
</dbReference>
<accession>U3I8A2</accession>
<gene>
    <name evidence="1" type="primary">PATL2</name>
</gene>
<dbReference type="STRING" id="8840.ENSAPLP00000003473"/>
<dbReference type="GO" id="GO:0000290">
    <property type="term" value="P:deadenylation-dependent decapping of nuclear-transcribed mRNA"/>
    <property type="evidence" value="ECO:0007669"/>
    <property type="project" value="InterPro"/>
</dbReference>
<dbReference type="GeneTree" id="ENSGT00520000055649"/>
<dbReference type="InterPro" id="IPR039900">
    <property type="entry name" value="Pat1-like"/>
</dbReference>